<evidence type="ECO:0000313" key="1">
    <source>
        <dbReference type="EMBL" id="VTP03069.1"/>
    </source>
</evidence>
<dbReference type="EMBL" id="LR589148">
    <property type="protein sequence ID" value="VTP03069.1"/>
    <property type="molecule type" value="Genomic_DNA"/>
</dbReference>
<organism evidence="1">
    <name type="scientific">Mycobacterium riyadhense</name>
    <dbReference type="NCBI Taxonomy" id="486698"/>
    <lineage>
        <taxon>Bacteria</taxon>
        <taxon>Bacillati</taxon>
        <taxon>Actinomycetota</taxon>
        <taxon>Actinomycetes</taxon>
        <taxon>Mycobacteriales</taxon>
        <taxon>Mycobacteriaceae</taxon>
        <taxon>Mycobacterium</taxon>
    </lineage>
</organism>
<protein>
    <submittedName>
        <fullName evidence="1">Uncharacterized protein</fullName>
    </submittedName>
</protein>
<proteinExistence type="predicted"/>
<sequence>MSASSRIPRYRGSFAAIASAIWLAWSMVWGEQTLTSKTRWDTALSTCWQVTSFTAPAGSRSSEIFGGSPLTSRNVQWNSLPLPVASFQDAREV</sequence>
<reference evidence="1" key="1">
    <citation type="submission" date="2019-05" db="EMBL/GenBank/DDBJ databases">
        <authorList>
            <person name="Naeem R."/>
            <person name="Antony C."/>
            <person name="Guan Q."/>
        </authorList>
    </citation>
    <scope>NUCLEOTIDE SEQUENCE</scope>
    <source>
        <strain evidence="1">2</strain>
    </source>
</reference>
<gene>
    <name evidence="1" type="ORF">BIN_B_04853</name>
</gene>
<name>A0A653F0F1_9MYCO</name>
<accession>A0A653F0F1</accession>
<dbReference type="AlphaFoldDB" id="A0A653F0F1"/>